<organism evidence="6 7">
    <name type="scientific">Marinobacterium alkalitolerans</name>
    <dbReference type="NCBI Taxonomy" id="1542925"/>
    <lineage>
        <taxon>Bacteria</taxon>
        <taxon>Pseudomonadati</taxon>
        <taxon>Pseudomonadota</taxon>
        <taxon>Gammaproteobacteria</taxon>
        <taxon>Oceanospirillales</taxon>
        <taxon>Oceanospirillaceae</taxon>
        <taxon>Marinobacterium</taxon>
    </lineage>
</organism>
<reference evidence="6 7" key="1">
    <citation type="submission" date="2020-09" db="EMBL/GenBank/DDBJ databases">
        <authorList>
            <person name="Tanuku N.R.S."/>
        </authorList>
    </citation>
    <scope>NUCLEOTIDE SEQUENCE [LARGE SCALE GENOMIC DNA]</scope>
    <source>
        <strain evidence="6 7">AK62</strain>
    </source>
</reference>
<dbReference type="Gene3D" id="3.40.190.10">
    <property type="entry name" value="Periplasmic binding protein-like II"/>
    <property type="match status" value="2"/>
</dbReference>
<feature type="domain" description="HTH lysR-type" evidence="5">
    <location>
        <begin position="5"/>
        <end position="62"/>
    </location>
</feature>
<accession>A0ABS3Z8N0</accession>
<dbReference type="EMBL" id="JACVEW010000005">
    <property type="protein sequence ID" value="MBP0048072.1"/>
    <property type="molecule type" value="Genomic_DNA"/>
</dbReference>
<dbReference type="PANTHER" id="PTHR30537">
    <property type="entry name" value="HTH-TYPE TRANSCRIPTIONAL REGULATOR"/>
    <property type="match status" value="1"/>
</dbReference>
<sequence length="290" mass="32304">MHSLPSLNALRAFDAVARTLSMSAAAKQLHVTHGAISRQVKLLEEQLDCRLVERAGRGVALTDAGLRLARTTQEVFDKLEQACDQVKRSAANAPFVLGCSGSFLARWFIPRLEQLKQDCPELELHLTAVDESQAIRPGVDAVLRFAEPPWPEDQRVIELAPERIGPVMRPDLFREEAPAPDQLLQHPLLETLSRPQAWPQWCRAQGIDPSQLRIKQSFEHLNYMLEGALVGLGVAIAPEYLVEEDLRTGRLQAPWGFVETPSRLGLWLPGQDISPAAQLLADWLRAALSR</sequence>
<comment type="caution">
    <text evidence="6">The sequence shown here is derived from an EMBL/GenBank/DDBJ whole genome shotgun (WGS) entry which is preliminary data.</text>
</comment>
<proteinExistence type="inferred from homology"/>
<keyword evidence="4" id="KW-0804">Transcription</keyword>
<dbReference type="SUPFAM" id="SSF53850">
    <property type="entry name" value="Periplasmic binding protein-like II"/>
    <property type="match status" value="1"/>
</dbReference>
<evidence type="ECO:0000313" key="6">
    <source>
        <dbReference type="EMBL" id="MBP0048072.1"/>
    </source>
</evidence>
<protein>
    <submittedName>
        <fullName evidence="6">LysR family transcriptional regulator</fullName>
    </submittedName>
</protein>
<keyword evidence="7" id="KW-1185">Reference proteome</keyword>
<dbReference type="PANTHER" id="PTHR30537:SF74">
    <property type="entry name" value="HTH-TYPE TRANSCRIPTIONAL REGULATOR TRPI"/>
    <property type="match status" value="1"/>
</dbReference>
<evidence type="ECO:0000256" key="2">
    <source>
        <dbReference type="ARBA" id="ARBA00023015"/>
    </source>
</evidence>
<dbReference type="SUPFAM" id="SSF46785">
    <property type="entry name" value="Winged helix' DNA-binding domain"/>
    <property type="match status" value="1"/>
</dbReference>
<dbReference type="InterPro" id="IPR005119">
    <property type="entry name" value="LysR_subst-bd"/>
</dbReference>
<dbReference type="PRINTS" id="PR00039">
    <property type="entry name" value="HTHLYSR"/>
</dbReference>
<keyword evidence="2" id="KW-0805">Transcription regulation</keyword>
<dbReference type="Pfam" id="PF00126">
    <property type="entry name" value="HTH_1"/>
    <property type="match status" value="1"/>
</dbReference>
<dbReference type="PROSITE" id="PS50931">
    <property type="entry name" value="HTH_LYSR"/>
    <property type="match status" value="1"/>
</dbReference>
<dbReference type="Proteomes" id="UP000810171">
    <property type="component" value="Unassembled WGS sequence"/>
</dbReference>
<comment type="similarity">
    <text evidence="1">Belongs to the LysR transcriptional regulatory family.</text>
</comment>
<evidence type="ECO:0000259" key="5">
    <source>
        <dbReference type="PROSITE" id="PS50931"/>
    </source>
</evidence>
<evidence type="ECO:0000256" key="3">
    <source>
        <dbReference type="ARBA" id="ARBA00023125"/>
    </source>
</evidence>
<dbReference type="InterPro" id="IPR036390">
    <property type="entry name" value="WH_DNA-bd_sf"/>
</dbReference>
<dbReference type="RefSeq" id="WP_209286691.1">
    <property type="nucleotide sequence ID" value="NZ_JACVEW010000005.1"/>
</dbReference>
<dbReference type="InterPro" id="IPR058163">
    <property type="entry name" value="LysR-type_TF_proteobact-type"/>
</dbReference>
<dbReference type="Gene3D" id="1.10.10.10">
    <property type="entry name" value="Winged helix-like DNA-binding domain superfamily/Winged helix DNA-binding domain"/>
    <property type="match status" value="1"/>
</dbReference>
<evidence type="ECO:0000313" key="7">
    <source>
        <dbReference type="Proteomes" id="UP000810171"/>
    </source>
</evidence>
<evidence type="ECO:0000256" key="1">
    <source>
        <dbReference type="ARBA" id="ARBA00009437"/>
    </source>
</evidence>
<dbReference type="InterPro" id="IPR036388">
    <property type="entry name" value="WH-like_DNA-bd_sf"/>
</dbReference>
<evidence type="ECO:0000256" key="4">
    <source>
        <dbReference type="ARBA" id="ARBA00023163"/>
    </source>
</evidence>
<name>A0ABS3Z8N0_9GAMM</name>
<keyword evidence="3" id="KW-0238">DNA-binding</keyword>
<dbReference type="Pfam" id="PF03466">
    <property type="entry name" value="LysR_substrate"/>
    <property type="match status" value="1"/>
</dbReference>
<dbReference type="InterPro" id="IPR000847">
    <property type="entry name" value="LysR_HTH_N"/>
</dbReference>
<gene>
    <name evidence="6" type="ORF">H9C73_04940</name>
</gene>